<evidence type="ECO:0000256" key="1">
    <source>
        <dbReference type="SAM" id="MobiDB-lite"/>
    </source>
</evidence>
<dbReference type="EMBL" id="UYSL01029131">
    <property type="protein sequence ID" value="VDL87824.1"/>
    <property type="molecule type" value="Genomic_DNA"/>
</dbReference>
<feature type="compositionally biased region" description="Low complexity" evidence="1">
    <location>
        <begin position="44"/>
        <end position="55"/>
    </location>
</feature>
<protein>
    <submittedName>
        <fullName evidence="4">Microphthalmia-associated transcription factor</fullName>
    </submittedName>
</protein>
<name>A0A0N4YZV5_NIPBR</name>
<gene>
    <name evidence="2" type="ORF">NBR_LOCUS22778</name>
</gene>
<evidence type="ECO:0000313" key="2">
    <source>
        <dbReference type="EMBL" id="VDL87824.1"/>
    </source>
</evidence>
<proteinExistence type="predicted"/>
<evidence type="ECO:0000313" key="4">
    <source>
        <dbReference type="WBParaSite" id="NBR_0002277701-mRNA-1"/>
    </source>
</evidence>
<dbReference type="WBParaSite" id="NBR_0002277701-mRNA-1">
    <property type="protein sequence ID" value="NBR_0002277701-mRNA-1"/>
    <property type="gene ID" value="NBR_0002277701"/>
</dbReference>
<organism evidence="4">
    <name type="scientific">Nippostrongylus brasiliensis</name>
    <name type="common">Rat hookworm</name>
    <dbReference type="NCBI Taxonomy" id="27835"/>
    <lineage>
        <taxon>Eukaryota</taxon>
        <taxon>Metazoa</taxon>
        <taxon>Ecdysozoa</taxon>
        <taxon>Nematoda</taxon>
        <taxon>Chromadorea</taxon>
        <taxon>Rhabditida</taxon>
        <taxon>Rhabditina</taxon>
        <taxon>Rhabditomorpha</taxon>
        <taxon>Strongyloidea</taxon>
        <taxon>Heligmosomidae</taxon>
        <taxon>Nippostrongylus</taxon>
    </lineage>
</organism>
<accession>A0A0N4YZV5</accession>
<keyword evidence="3" id="KW-1185">Reference proteome</keyword>
<dbReference type="Proteomes" id="UP000271162">
    <property type="component" value="Unassembled WGS sequence"/>
</dbReference>
<sequence length="97" mass="10571">PDKIAFVQKKQLLVATTIREKQEEAFKRLQRMHNVTRIAIDENQPSSSTAQPASSDAKVEQPDRPPGSPSSLPTIVLPDQQPETSSSGSAVLLLCAY</sequence>
<evidence type="ECO:0000313" key="3">
    <source>
        <dbReference type="Proteomes" id="UP000271162"/>
    </source>
</evidence>
<dbReference type="AlphaFoldDB" id="A0A0N4YZV5"/>
<reference evidence="2 3" key="2">
    <citation type="submission" date="2018-11" db="EMBL/GenBank/DDBJ databases">
        <authorList>
            <consortium name="Pathogen Informatics"/>
        </authorList>
    </citation>
    <scope>NUCLEOTIDE SEQUENCE [LARGE SCALE GENOMIC DNA]</scope>
</reference>
<feature type="region of interest" description="Disordered" evidence="1">
    <location>
        <begin position="37"/>
        <end position="88"/>
    </location>
</feature>
<reference evidence="4" key="1">
    <citation type="submission" date="2017-02" db="UniProtKB">
        <authorList>
            <consortium name="WormBaseParasite"/>
        </authorList>
    </citation>
    <scope>IDENTIFICATION</scope>
</reference>